<name>A0A0C2XZJ1_HEBCY</name>
<proteinExistence type="predicted"/>
<accession>A0A0C2XZJ1</accession>
<sequence length="585" mass="66749">MTMASEDSRVHLAELSRHNDLPSESELQDAFQLRSNLQEVLIQVDTEIKRLKERRADIQKSIDTYNHVLSPARRLPPDILREIFYHCLPDDHNPTMSAKEAPVLLTRVCSTWRAIALTSPPIWARLHISLPVNPSLFPGFGVLLSPTAIAKRYQVFSKVMELRCRVVKDWLTRSGTCPLSISLSTPFRSKERVDDSVDAREAYEATEALFQQILSFSPRWKDVELSMPLFFYKKLESHISGDDLPLLNSLRGNIQRNHEDSEGADPFPGRFLAAPNLQRLSFHSAKLTHNPMFLHTWSRLTDLHIQETIQDTDFFNIIKLCRNLITCQVDYLDTNWGEESPQEVLIPTLQMIRINQKSGVSDVVHAINAPNLKSLDYRSPARLLDHESEEPAMIGRADALLALVERGASTLRKLTLVPEFLRPEDTLTCLRLANGISHLVLRYGYYSYDPIEQDALGSDSFDLHLLTVHIDSGSRAILLPKLEVLEVDDIRQFTDEDLLSLLTSRMDAARRGYVSPLRHLKLQFARQRQRDIREEACQRAQSSGFELNLELDYAPDSLLFNGWLAPSYGIPSRRCLGEIWPPVIM</sequence>
<feature type="non-terminal residue" evidence="2">
    <location>
        <position position="1"/>
    </location>
</feature>
<evidence type="ECO:0000256" key="1">
    <source>
        <dbReference type="SAM" id="Coils"/>
    </source>
</evidence>
<gene>
    <name evidence="2" type="ORF">M413DRAFT_394032</name>
</gene>
<organism evidence="2 3">
    <name type="scientific">Hebeloma cylindrosporum</name>
    <dbReference type="NCBI Taxonomy" id="76867"/>
    <lineage>
        <taxon>Eukaryota</taxon>
        <taxon>Fungi</taxon>
        <taxon>Dikarya</taxon>
        <taxon>Basidiomycota</taxon>
        <taxon>Agaricomycotina</taxon>
        <taxon>Agaricomycetes</taxon>
        <taxon>Agaricomycetidae</taxon>
        <taxon>Agaricales</taxon>
        <taxon>Agaricineae</taxon>
        <taxon>Hymenogastraceae</taxon>
        <taxon>Hebeloma</taxon>
    </lineage>
</organism>
<dbReference type="HOGENOM" id="CLU_018544_12_0_1"/>
<dbReference type="AlphaFoldDB" id="A0A0C2XZJ1"/>
<feature type="coiled-coil region" evidence="1">
    <location>
        <begin position="34"/>
        <end position="68"/>
    </location>
</feature>
<reference evidence="2 3" key="1">
    <citation type="submission" date="2014-04" db="EMBL/GenBank/DDBJ databases">
        <authorList>
            <consortium name="DOE Joint Genome Institute"/>
            <person name="Kuo A."/>
            <person name="Gay G."/>
            <person name="Dore J."/>
            <person name="Kohler A."/>
            <person name="Nagy L.G."/>
            <person name="Floudas D."/>
            <person name="Copeland A."/>
            <person name="Barry K.W."/>
            <person name="Cichocki N."/>
            <person name="Veneault-Fourrey C."/>
            <person name="LaButti K."/>
            <person name="Lindquist E.A."/>
            <person name="Lipzen A."/>
            <person name="Lundell T."/>
            <person name="Morin E."/>
            <person name="Murat C."/>
            <person name="Sun H."/>
            <person name="Tunlid A."/>
            <person name="Henrissat B."/>
            <person name="Grigoriev I.V."/>
            <person name="Hibbett D.S."/>
            <person name="Martin F."/>
            <person name="Nordberg H.P."/>
            <person name="Cantor M.N."/>
            <person name="Hua S.X."/>
        </authorList>
    </citation>
    <scope>NUCLEOTIDE SEQUENCE [LARGE SCALE GENOMIC DNA]</scope>
    <source>
        <strain evidence="3">h7</strain>
    </source>
</reference>
<dbReference type="EMBL" id="KN831776">
    <property type="protein sequence ID" value="KIM43023.1"/>
    <property type="molecule type" value="Genomic_DNA"/>
</dbReference>
<protein>
    <submittedName>
        <fullName evidence="2">Uncharacterized protein</fullName>
    </submittedName>
</protein>
<reference evidence="3" key="2">
    <citation type="submission" date="2015-01" db="EMBL/GenBank/DDBJ databases">
        <title>Evolutionary Origins and Diversification of the Mycorrhizal Mutualists.</title>
        <authorList>
            <consortium name="DOE Joint Genome Institute"/>
            <consortium name="Mycorrhizal Genomics Consortium"/>
            <person name="Kohler A."/>
            <person name="Kuo A."/>
            <person name="Nagy L.G."/>
            <person name="Floudas D."/>
            <person name="Copeland A."/>
            <person name="Barry K.W."/>
            <person name="Cichocki N."/>
            <person name="Veneault-Fourrey C."/>
            <person name="LaButti K."/>
            <person name="Lindquist E.A."/>
            <person name="Lipzen A."/>
            <person name="Lundell T."/>
            <person name="Morin E."/>
            <person name="Murat C."/>
            <person name="Riley R."/>
            <person name="Ohm R."/>
            <person name="Sun H."/>
            <person name="Tunlid A."/>
            <person name="Henrissat B."/>
            <person name="Grigoriev I.V."/>
            <person name="Hibbett D.S."/>
            <person name="Martin F."/>
        </authorList>
    </citation>
    <scope>NUCLEOTIDE SEQUENCE [LARGE SCALE GENOMIC DNA]</scope>
    <source>
        <strain evidence="3">h7</strain>
    </source>
</reference>
<dbReference type="STRING" id="686832.A0A0C2XZJ1"/>
<dbReference type="OrthoDB" id="3365698at2759"/>
<keyword evidence="1" id="KW-0175">Coiled coil</keyword>
<dbReference type="SUPFAM" id="SSF52047">
    <property type="entry name" value="RNI-like"/>
    <property type="match status" value="1"/>
</dbReference>
<evidence type="ECO:0000313" key="3">
    <source>
        <dbReference type="Proteomes" id="UP000053424"/>
    </source>
</evidence>
<dbReference type="Gene3D" id="3.80.10.10">
    <property type="entry name" value="Ribonuclease Inhibitor"/>
    <property type="match status" value="1"/>
</dbReference>
<keyword evidence="3" id="KW-1185">Reference proteome</keyword>
<dbReference type="Proteomes" id="UP000053424">
    <property type="component" value="Unassembled WGS sequence"/>
</dbReference>
<dbReference type="InterPro" id="IPR032675">
    <property type="entry name" value="LRR_dom_sf"/>
</dbReference>
<evidence type="ECO:0000313" key="2">
    <source>
        <dbReference type="EMBL" id="KIM43023.1"/>
    </source>
</evidence>